<gene>
    <name evidence="1" type="ORF">JCGZ_06015</name>
</gene>
<protein>
    <submittedName>
        <fullName evidence="1">Uncharacterized protein</fullName>
    </submittedName>
</protein>
<dbReference type="Proteomes" id="UP000027138">
    <property type="component" value="Unassembled WGS sequence"/>
</dbReference>
<evidence type="ECO:0000313" key="2">
    <source>
        <dbReference type="Proteomes" id="UP000027138"/>
    </source>
</evidence>
<dbReference type="OrthoDB" id="10527751at2759"/>
<organism evidence="1 2">
    <name type="scientific">Jatropha curcas</name>
    <name type="common">Barbados nut</name>
    <dbReference type="NCBI Taxonomy" id="180498"/>
    <lineage>
        <taxon>Eukaryota</taxon>
        <taxon>Viridiplantae</taxon>
        <taxon>Streptophyta</taxon>
        <taxon>Embryophyta</taxon>
        <taxon>Tracheophyta</taxon>
        <taxon>Spermatophyta</taxon>
        <taxon>Magnoliopsida</taxon>
        <taxon>eudicotyledons</taxon>
        <taxon>Gunneridae</taxon>
        <taxon>Pentapetalae</taxon>
        <taxon>rosids</taxon>
        <taxon>fabids</taxon>
        <taxon>Malpighiales</taxon>
        <taxon>Euphorbiaceae</taxon>
        <taxon>Crotonoideae</taxon>
        <taxon>Jatropheae</taxon>
        <taxon>Jatropha</taxon>
    </lineage>
</organism>
<name>A0A067KS95_JATCU</name>
<keyword evidence="2" id="KW-1185">Reference proteome</keyword>
<reference evidence="1 2" key="1">
    <citation type="journal article" date="2014" name="PLoS ONE">
        <title>Global Analysis of Gene Expression Profiles in Physic Nut (Jatropha curcas L.) Seedlings Exposed to Salt Stress.</title>
        <authorList>
            <person name="Zhang L."/>
            <person name="Zhang C."/>
            <person name="Wu P."/>
            <person name="Chen Y."/>
            <person name="Li M."/>
            <person name="Jiang H."/>
            <person name="Wu G."/>
        </authorList>
    </citation>
    <scope>NUCLEOTIDE SEQUENCE [LARGE SCALE GENOMIC DNA]</scope>
    <source>
        <strain evidence="2">cv. GZQX0401</strain>
        <tissue evidence="1">Young leaves</tissue>
    </source>
</reference>
<sequence>MRIKSLVEEAVNGAGMGSALASELAAVGMLSMARKPLRCKREVTDRFCIKPCCQMQLAHSVFQTLEHIAFLTS</sequence>
<dbReference type="AlphaFoldDB" id="A0A067KS95"/>
<proteinExistence type="predicted"/>
<dbReference type="EMBL" id="KK914376">
    <property type="protein sequence ID" value="KDP37863.1"/>
    <property type="molecule type" value="Genomic_DNA"/>
</dbReference>
<evidence type="ECO:0000313" key="1">
    <source>
        <dbReference type="EMBL" id="KDP37863.1"/>
    </source>
</evidence>
<accession>A0A067KS95</accession>